<keyword evidence="1" id="KW-0446">Lipid-binding</keyword>
<dbReference type="PANTHER" id="PTHR33434:SF2">
    <property type="entry name" value="FATTY ACID-BINDING PROTEIN TM_1468"/>
    <property type="match status" value="1"/>
</dbReference>
<name>A0A916VF30_9BACL</name>
<dbReference type="SUPFAM" id="SSF82549">
    <property type="entry name" value="DAK1/DegV-like"/>
    <property type="match status" value="1"/>
</dbReference>
<gene>
    <name evidence="2" type="ORF">PRECH8_11630</name>
</gene>
<proteinExistence type="predicted"/>
<evidence type="ECO:0000313" key="2">
    <source>
        <dbReference type="EMBL" id="GFR37867.1"/>
    </source>
</evidence>
<dbReference type="Gene3D" id="2.20.28.50">
    <property type="entry name" value="degv family protein"/>
    <property type="match status" value="1"/>
</dbReference>
<dbReference type="InterPro" id="IPR050270">
    <property type="entry name" value="DegV_domain_contain"/>
</dbReference>
<comment type="caution">
    <text evidence="2">The sequence shown here is derived from an EMBL/GenBank/DDBJ whole genome shotgun (WGS) entry which is preliminary data.</text>
</comment>
<dbReference type="Proteomes" id="UP000654993">
    <property type="component" value="Unassembled WGS sequence"/>
</dbReference>
<accession>A0A916VF30</accession>
<evidence type="ECO:0000313" key="3">
    <source>
        <dbReference type="Proteomes" id="UP000654993"/>
    </source>
</evidence>
<dbReference type="EMBL" id="BMAQ01000008">
    <property type="protein sequence ID" value="GFR37867.1"/>
    <property type="molecule type" value="Genomic_DNA"/>
</dbReference>
<organism evidence="2 3">
    <name type="scientific">Insulibacter thermoxylanivorax</name>
    <dbReference type="NCBI Taxonomy" id="2749268"/>
    <lineage>
        <taxon>Bacteria</taxon>
        <taxon>Bacillati</taxon>
        <taxon>Bacillota</taxon>
        <taxon>Bacilli</taxon>
        <taxon>Bacillales</taxon>
        <taxon>Paenibacillaceae</taxon>
        <taxon>Insulibacter</taxon>
    </lineage>
</organism>
<keyword evidence="3" id="KW-1185">Reference proteome</keyword>
<dbReference type="Gene3D" id="3.30.1180.10">
    <property type="match status" value="1"/>
</dbReference>
<sequence length="278" mass="30915">MDYKIIVDSCCDLTPEYRERMQVTTVPLTLTLGEESYVDDEKLNLIDFMQRMKNCTGRVGSAAPSPVLYQEAFRGARTSFAITLSSNLSSSYTSAMLGKRMAEDEDPNADVHVFDSKSASAGQVLLAVKLRRMLDEKLHKSEIVTKLESFIKDMKTYFVLDNIDNLVKNGRLNKIAGKIISILHIRPIMGSDGDGNIVMYGQARGEKQIISKLIDLVANSGRQLEGESMVITHCNNPSLAEKLQDAIMSRFPFKEIIVMPTNGVSSLYANERGIVMAF</sequence>
<dbReference type="InterPro" id="IPR003797">
    <property type="entry name" value="DegV"/>
</dbReference>
<dbReference type="RefSeq" id="WP_200966143.1">
    <property type="nucleotide sequence ID" value="NZ_BMAQ01000008.1"/>
</dbReference>
<dbReference type="InterPro" id="IPR043168">
    <property type="entry name" value="DegV_C"/>
</dbReference>
<reference evidence="2" key="2">
    <citation type="journal article" date="2021" name="Data Brief">
        <title>Draft genome sequence data of the facultative, thermophilic, xylanolytic bacterium Paenibacillus sp. strain DA-C8.</title>
        <authorList>
            <person name="Chhe C."/>
            <person name="Uke A."/>
            <person name="Baramee S."/>
            <person name="Ungkulpasvich U."/>
            <person name="Tachaapaikoon C."/>
            <person name="Pason P."/>
            <person name="Waeonukul R."/>
            <person name="Ratanakhanokchai K."/>
            <person name="Kosugi A."/>
        </authorList>
    </citation>
    <scope>NUCLEOTIDE SEQUENCE</scope>
    <source>
        <strain evidence="2">DA-C8</strain>
    </source>
</reference>
<dbReference type="GO" id="GO:0008289">
    <property type="term" value="F:lipid binding"/>
    <property type="evidence" value="ECO:0007669"/>
    <property type="project" value="UniProtKB-KW"/>
</dbReference>
<evidence type="ECO:0000256" key="1">
    <source>
        <dbReference type="ARBA" id="ARBA00023121"/>
    </source>
</evidence>
<dbReference type="PANTHER" id="PTHR33434">
    <property type="entry name" value="DEGV DOMAIN-CONTAINING PROTEIN DR_1986-RELATED"/>
    <property type="match status" value="1"/>
</dbReference>
<dbReference type="AlphaFoldDB" id="A0A916VF30"/>
<dbReference type="Gene3D" id="3.40.50.10440">
    <property type="entry name" value="Dihydroxyacetone kinase, domain 1"/>
    <property type="match status" value="1"/>
</dbReference>
<protein>
    <submittedName>
        <fullName evidence="2">DegV domain-containing protein</fullName>
    </submittedName>
</protein>
<reference evidence="2" key="1">
    <citation type="submission" date="2020-08" db="EMBL/GenBank/DDBJ databases">
        <authorList>
            <person name="Uke A."/>
            <person name="Chhe C."/>
            <person name="Baramee S."/>
            <person name="Kosugi A."/>
        </authorList>
    </citation>
    <scope>NUCLEOTIDE SEQUENCE</scope>
    <source>
        <strain evidence="2">DA-C8</strain>
    </source>
</reference>
<dbReference type="NCBIfam" id="TIGR00762">
    <property type="entry name" value="DegV"/>
    <property type="match status" value="1"/>
</dbReference>
<dbReference type="PROSITE" id="PS51482">
    <property type="entry name" value="DEGV"/>
    <property type="match status" value="1"/>
</dbReference>
<dbReference type="Pfam" id="PF02645">
    <property type="entry name" value="DegV"/>
    <property type="match status" value="1"/>
</dbReference>